<reference evidence="2 3" key="2">
    <citation type="journal article" date="2011" name="J. Antibiot.">
        <title>Furaquinocins I and J: novel polyketide isoprenoid hybrid compounds from Streptomyces reveromyceticus SN-593.</title>
        <authorList>
            <person name="Panthee S."/>
            <person name="Takahashi S."/>
            <person name="Takagi H."/>
            <person name="Nogawa T."/>
            <person name="Oowada E."/>
            <person name="Uramoto M."/>
            <person name="Osada H."/>
        </authorList>
    </citation>
    <scope>NUCLEOTIDE SEQUENCE [LARGE SCALE GENOMIC DNA]</scope>
    <source>
        <strain evidence="2 3">SN-593</strain>
    </source>
</reference>
<evidence type="ECO:0000313" key="3">
    <source>
        <dbReference type="Proteomes" id="UP000595703"/>
    </source>
</evidence>
<proteinExistence type="predicted"/>
<keyword evidence="3" id="KW-1185">Reference proteome</keyword>
<name>A0A7U3UWD0_9ACTN</name>
<sequence length="174" mass="19666">MASSNSLGDLFDSFKHEAFRLETLDDYSASGNVDAFRTFLSGGPQPKDYNAEWVAEVEAATRSGKRIYRVHVLKRPLTPYLRFELGWGYRKNSTAGEEFFILDTTDGHSPLADVGDFWLFDSTEAATMRYDESGRFLGAEIVPLPRSAEYVTYRNVALDHAQPFAPWWEQHGGV</sequence>
<dbReference type="RefSeq" id="WP_202235790.1">
    <property type="nucleotide sequence ID" value="NZ_AP018365.1"/>
</dbReference>
<reference evidence="2 3" key="1">
    <citation type="journal article" date="2010" name="J. Bacteriol.">
        <title>Biochemical characterization of a novel indole prenyltransferase from Streptomyces sp. SN-593.</title>
        <authorList>
            <person name="Takahashi S."/>
            <person name="Takagi H."/>
            <person name="Toyoda A."/>
            <person name="Uramoto M."/>
            <person name="Nogawa T."/>
            <person name="Ueki M."/>
            <person name="Sakaki Y."/>
            <person name="Osada H."/>
        </authorList>
    </citation>
    <scope>NUCLEOTIDE SEQUENCE [LARGE SCALE GENOMIC DNA]</scope>
    <source>
        <strain evidence="2 3">SN-593</strain>
    </source>
</reference>
<gene>
    <name evidence="2" type="ORF">RVR_6575</name>
</gene>
<dbReference type="EMBL" id="AP018365">
    <property type="protein sequence ID" value="BBA99798.1"/>
    <property type="molecule type" value="Genomic_DNA"/>
</dbReference>
<evidence type="ECO:0000259" key="1">
    <source>
        <dbReference type="Pfam" id="PF21806"/>
    </source>
</evidence>
<dbReference type="KEGG" id="arev:RVR_6575"/>
<feature type="domain" description="DUF6879" evidence="1">
    <location>
        <begin position="7"/>
        <end position="168"/>
    </location>
</feature>
<reference evidence="2 3" key="3">
    <citation type="journal article" date="2011" name="Nat. Chem. Biol.">
        <title>Reveromycin A biosynthesis uses RevG and RevJ for stereospecific spiroacetal formation.</title>
        <authorList>
            <person name="Takahashi S."/>
            <person name="Toyoda A."/>
            <person name="Sekiyama Y."/>
            <person name="Takagi H."/>
            <person name="Nogawa T."/>
            <person name="Uramoto M."/>
            <person name="Suzuki R."/>
            <person name="Koshino H."/>
            <person name="Kumano T."/>
            <person name="Panthee S."/>
            <person name="Dairi T."/>
            <person name="Ishikawa J."/>
            <person name="Ikeda H."/>
            <person name="Sakaki Y."/>
            <person name="Osada H."/>
        </authorList>
    </citation>
    <scope>NUCLEOTIDE SEQUENCE [LARGE SCALE GENOMIC DNA]</scope>
    <source>
        <strain evidence="2 3">SN-593</strain>
    </source>
</reference>
<dbReference type="AlphaFoldDB" id="A0A7U3UWD0"/>
<reference evidence="2 3" key="4">
    <citation type="journal article" date="2020" name="Sci. Rep.">
        <title>beta-carboline chemical signals induce reveromycin production through a LuxR family regulator in Streptomyces sp. SN-593.</title>
        <authorList>
            <person name="Panthee S."/>
            <person name="Kito N."/>
            <person name="Hayashi T."/>
            <person name="Shimizu T."/>
            <person name="Ishikawa J."/>
            <person name="Hamamoto H."/>
            <person name="Osada H."/>
            <person name="Takahashi S."/>
        </authorList>
    </citation>
    <scope>NUCLEOTIDE SEQUENCE [LARGE SCALE GENOMIC DNA]</scope>
    <source>
        <strain evidence="2 3">SN-593</strain>
    </source>
</reference>
<dbReference type="Pfam" id="PF21806">
    <property type="entry name" value="DUF6879"/>
    <property type="match status" value="1"/>
</dbReference>
<protein>
    <recommendedName>
        <fullName evidence="1">DUF6879 domain-containing protein</fullName>
    </recommendedName>
</protein>
<accession>A0A7U3UWD0</accession>
<organism evidence="2 3">
    <name type="scientific">Actinacidiphila reveromycinica</name>
    <dbReference type="NCBI Taxonomy" id="659352"/>
    <lineage>
        <taxon>Bacteria</taxon>
        <taxon>Bacillati</taxon>
        <taxon>Actinomycetota</taxon>
        <taxon>Actinomycetes</taxon>
        <taxon>Kitasatosporales</taxon>
        <taxon>Streptomycetaceae</taxon>
        <taxon>Actinacidiphila</taxon>
    </lineage>
</organism>
<dbReference type="Proteomes" id="UP000595703">
    <property type="component" value="Chromosome"/>
</dbReference>
<dbReference type="InterPro" id="IPR049244">
    <property type="entry name" value="DUF6879"/>
</dbReference>
<evidence type="ECO:0000313" key="2">
    <source>
        <dbReference type="EMBL" id="BBA99798.1"/>
    </source>
</evidence>